<dbReference type="PIRSF" id="PIRSF002686">
    <property type="entry name" value="SLG"/>
    <property type="match status" value="1"/>
</dbReference>
<dbReference type="InParanoid" id="A0A1Q3DFU5"/>
<dbReference type="PROSITE" id="PS50927">
    <property type="entry name" value="BULB_LECTIN"/>
    <property type="match status" value="1"/>
</dbReference>
<dbReference type="AlphaFoldDB" id="A0A1Q3DFU5"/>
<dbReference type="SMART" id="SM00108">
    <property type="entry name" value="B_lectin"/>
    <property type="match status" value="1"/>
</dbReference>
<organism evidence="6 7">
    <name type="scientific">Cephalotus follicularis</name>
    <name type="common">Albany pitcher plant</name>
    <dbReference type="NCBI Taxonomy" id="3775"/>
    <lineage>
        <taxon>Eukaryota</taxon>
        <taxon>Viridiplantae</taxon>
        <taxon>Streptophyta</taxon>
        <taxon>Embryophyta</taxon>
        <taxon>Tracheophyta</taxon>
        <taxon>Spermatophyta</taxon>
        <taxon>Magnoliopsida</taxon>
        <taxon>eudicotyledons</taxon>
        <taxon>Gunneridae</taxon>
        <taxon>Pentapetalae</taxon>
        <taxon>rosids</taxon>
        <taxon>fabids</taxon>
        <taxon>Oxalidales</taxon>
        <taxon>Cephalotaceae</taxon>
        <taxon>Cephalotus</taxon>
    </lineage>
</organism>
<name>A0A1Q3DFU5_CEPFO</name>
<keyword evidence="3" id="KW-0325">Glycoprotein</keyword>
<keyword evidence="2" id="KW-1015">Disulfide bond</keyword>
<comment type="caution">
    <text evidence="6">The sequence shown here is derived from an EMBL/GenBank/DDBJ whole genome shotgun (WGS) entry which is preliminary data.</text>
</comment>
<dbReference type="CDD" id="cd01098">
    <property type="entry name" value="PAN_AP_plant"/>
    <property type="match status" value="1"/>
</dbReference>
<feature type="chain" id="PRO_5012230670" evidence="4">
    <location>
        <begin position="20"/>
        <end position="435"/>
    </location>
</feature>
<reference evidence="7" key="1">
    <citation type="submission" date="2016-04" db="EMBL/GenBank/DDBJ databases">
        <title>Cephalotus genome sequencing.</title>
        <authorList>
            <person name="Fukushima K."/>
            <person name="Hasebe M."/>
            <person name="Fang X."/>
        </authorList>
    </citation>
    <scope>NUCLEOTIDE SEQUENCE [LARGE SCALE GENOMIC DNA]</scope>
    <source>
        <strain evidence="7">cv. St1</strain>
    </source>
</reference>
<evidence type="ECO:0000259" key="5">
    <source>
        <dbReference type="PROSITE" id="PS50927"/>
    </source>
</evidence>
<dbReference type="FunCoup" id="A0A1Q3DFU5">
    <property type="interactions" value="156"/>
</dbReference>
<feature type="signal peptide" evidence="4">
    <location>
        <begin position="1"/>
        <end position="19"/>
    </location>
</feature>
<evidence type="ECO:0000313" key="7">
    <source>
        <dbReference type="Proteomes" id="UP000187406"/>
    </source>
</evidence>
<dbReference type="EMBL" id="BDDD01007007">
    <property type="protein sequence ID" value="GAV91128.1"/>
    <property type="molecule type" value="Genomic_DNA"/>
</dbReference>
<evidence type="ECO:0000256" key="4">
    <source>
        <dbReference type="SAM" id="SignalP"/>
    </source>
</evidence>
<dbReference type="SUPFAM" id="SSF51110">
    <property type="entry name" value="alpha-D-mannose-specific plant lectins"/>
    <property type="match status" value="1"/>
</dbReference>
<dbReference type="Proteomes" id="UP000187406">
    <property type="component" value="Unassembled WGS sequence"/>
</dbReference>
<dbReference type="InterPro" id="IPR001480">
    <property type="entry name" value="Bulb-type_lectin_dom"/>
</dbReference>
<feature type="domain" description="Bulb-type lectin" evidence="5">
    <location>
        <begin position="37"/>
        <end position="155"/>
    </location>
</feature>
<dbReference type="Pfam" id="PF01453">
    <property type="entry name" value="B_lectin"/>
    <property type="match status" value="1"/>
</dbReference>
<sequence>MSLLSLLCFLSLFPFIARAVVPSSATFKYVNEGEIGPYVTEYGADYRVLDVFGSPFQLCFYNTTHNAFTLALRMATRRATSLFRWVWEANRGNPVRENATLTFGTDGNLVLADADGRIAWQTNTANKGVVGLQLLRTGNMVLHDSQGKFIWQSFDSPTDTLLVGQSLRAGGVSKLVSRASAEDNSNGPYSLVLEANRLAMYYKSKNSPTPFLYFNFESFMTLIGTLANVTLSITPDTVEGYAYDMQLNFGVEGSTDVIDFLIARPKYNSTLSFIRLGIDGNLKLYTYYDHVDWRAWEVTFTLFSRDSDLETECQLPLRCGSLGLCEDNQCVACPTANGLTGWSQGCQPVKLPSCNPNSFHYNKLEGVDHFMSKYTSGAGPVKEIDCLKKCSSDCKCLGYFYHTLSSKCWVAYDLMTLTKVSNSTHLGYIKFPNKS</sequence>
<dbReference type="PANTHER" id="PTHR32444:SF132">
    <property type="entry name" value="S-LOCUS-SPECIFIC GLYCOPROTEIN_EP1"/>
    <property type="match status" value="1"/>
</dbReference>
<dbReference type="Gene3D" id="2.90.10.10">
    <property type="entry name" value="Bulb-type lectin domain"/>
    <property type="match status" value="1"/>
</dbReference>
<keyword evidence="7" id="KW-1185">Reference proteome</keyword>
<dbReference type="InterPro" id="IPR036426">
    <property type="entry name" value="Bulb-type_lectin_dom_sf"/>
</dbReference>
<dbReference type="OrthoDB" id="1884773at2759"/>
<protein>
    <submittedName>
        <fullName evidence="6">B_lectin domain-containing protein</fullName>
    </submittedName>
</protein>
<evidence type="ECO:0000256" key="1">
    <source>
        <dbReference type="ARBA" id="ARBA00022729"/>
    </source>
</evidence>
<evidence type="ECO:0000256" key="2">
    <source>
        <dbReference type="ARBA" id="ARBA00023157"/>
    </source>
</evidence>
<dbReference type="InterPro" id="IPR035446">
    <property type="entry name" value="SLSG/EP1"/>
</dbReference>
<dbReference type="STRING" id="3775.A0A1Q3DFU5"/>
<accession>A0A1Q3DFU5</accession>
<dbReference type="PANTHER" id="PTHR32444">
    <property type="entry name" value="BULB-TYPE LECTIN DOMAIN-CONTAINING PROTEIN"/>
    <property type="match status" value="1"/>
</dbReference>
<proteinExistence type="predicted"/>
<evidence type="ECO:0000256" key="3">
    <source>
        <dbReference type="ARBA" id="ARBA00023180"/>
    </source>
</evidence>
<gene>
    <name evidence="6" type="ORF">CFOL_v3_34527</name>
</gene>
<dbReference type="CDD" id="cd00028">
    <property type="entry name" value="B_lectin"/>
    <property type="match status" value="1"/>
</dbReference>
<evidence type="ECO:0000313" key="6">
    <source>
        <dbReference type="EMBL" id="GAV91128.1"/>
    </source>
</evidence>
<keyword evidence="1 4" id="KW-0732">Signal</keyword>